<evidence type="ECO:0000256" key="1">
    <source>
        <dbReference type="SAM" id="MobiDB-lite"/>
    </source>
</evidence>
<sequence>MTIILTTQTKTRKINQRKSVGREKANHNEIFFKDGVFNPSHLRSRRDHHGNNGCCV</sequence>
<gene>
    <name evidence="2" type="ORF">DARMORV10_C06P22230.1</name>
</gene>
<organism evidence="2">
    <name type="scientific">Brassica napus</name>
    <name type="common">Rape</name>
    <dbReference type="NCBI Taxonomy" id="3708"/>
    <lineage>
        <taxon>Eukaryota</taxon>
        <taxon>Viridiplantae</taxon>
        <taxon>Streptophyta</taxon>
        <taxon>Embryophyta</taxon>
        <taxon>Tracheophyta</taxon>
        <taxon>Spermatophyta</taxon>
        <taxon>Magnoliopsida</taxon>
        <taxon>eudicotyledons</taxon>
        <taxon>Gunneridae</taxon>
        <taxon>Pentapetalae</taxon>
        <taxon>rosids</taxon>
        <taxon>malvids</taxon>
        <taxon>Brassicales</taxon>
        <taxon>Brassicaceae</taxon>
        <taxon>Brassiceae</taxon>
        <taxon>Brassica</taxon>
    </lineage>
</organism>
<dbReference type="AlphaFoldDB" id="A0A816QEL8"/>
<accession>A0A816QEL8</accession>
<feature type="region of interest" description="Disordered" evidence="1">
    <location>
        <begin position="1"/>
        <end position="22"/>
    </location>
</feature>
<name>A0A816QEL8_BRANA</name>
<proteinExistence type="predicted"/>
<dbReference type="EMBL" id="HG994370">
    <property type="protein sequence ID" value="CAF2058679.1"/>
    <property type="molecule type" value="Genomic_DNA"/>
</dbReference>
<protein>
    <submittedName>
        <fullName evidence="2">(rape) hypothetical protein</fullName>
    </submittedName>
</protein>
<reference evidence="2" key="1">
    <citation type="submission" date="2021-01" db="EMBL/GenBank/DDBJ databases">
        <authorList>
            <consortium name="Genoscope - CEA"/>
            <person name="William W."/>
        </authorList>
    </citation>
    <scope>NUCLEOTIDE SEQUENCE</scope>
</reference>
<evidence type="ECO:0000313" key="2">
    <source>
        <dbReference type="EMBL" id="CAF2058679.1"/>
    </source>
</evidence>
<dbReference type="Proteomes" id="UP001295469">
    <property type="component" value="Chromosome C06"/>
</dbReference>